<dbReference type="EMBL" id="JAFJYH010000490">
    <property type="protein sequence ID" value="KAG4411335.1"/>
    <property type="molecule type" value="Genomic_DNA"/>
</dbReference>
<gene>
    <name evidence="2" type="ORF">IFR04_015521</name>
</gene>
<feature type="signal peptide" evidence="1">
    <location>
        <begin position="1"/>
        <end position="15"/>
    </location>
</feature>
<protein>
    <recommendedName>
        <fullName evidence="4">Ecp2 effector protein domain-containing protein</fullName>
    </recommendedName>
</protein>
<sequence>MKSLLLFSYLPLVFSSSDVMAVPNLDPDQPIYLGESFYPPTMTFIAWQGTEKNTPKDWCTKAADCSDHRIFALGGVEGLQIHDYFDNSAYLTRMGDRFADCVITPESVKMGICDGKAVSDTGSRFDGPGTRKWSCWVSKKAWLEGQGKDGKTKKEVSSTEEEASTVTVYETVYRGSSSIPTGTYTGQ</sequence>
<evidence type="ECO:0000313" key="3">
    <source>
        <dbReference type="Proteomes" id="UP000664132"/>
    </source>
</evidence>
<evidence type="ECO:0000313" key="2">
    <source>
        <dbReference type="EMBL" id="KAG4411335.1"/>
    </source>
</evidence>
<dbReference type="OrthoDB" id="3429372at2759"/>
<name>A0A8H7T2N3_9HELO</name>
<organism evidence="2 3">
    <name type="scientific">Cadophora malorum</name>
    <dbReference type="NCBI Taxonomy" id="108018"/>
    <lineage>
        <taxon>Eukaryota</taxon>
        <taxon>Fungi</taxon>
        <taxon>Dikarya</taxon>
        <taxon>Ascomycota</taxon>
        <taxon>Pezizomycotina</taxon>
        <taxon>Leotiomycetes</taxon>
        <taxon>Helotiales</taxon>
        <taxon>Ploettnerulaceae</taxon>
        <taxon>Cadophora</taxon>
    </lineage>
</organism>
<keyword evidence="3" id="KW-1185">Reference proteome</keyword>
<reference evidence="2" key="1">
    <citation type="submission" date="2021-02" db="EMBL/GenBank/DDBJ databases">
        <title>Genome sequence Cadophora malorum strain M34.</title>
        <authorList>
            <person name="Stefanovic E."/>
            <person name="Vu D."/>
            <person name="Scully C."/>
            <person name="Dijksterhuis J."/>
            <person name="Roader J."/>
            <person name="Houbraken J."/>
        </authorList>
    </citation>
    <scope>NUCLEOTIDE SEQUENCE</scope>
    <source>
        <strain evidence="2">M34</strain>
    </source>
</reference>
<accession>A0A8H7T2N3</accession>
<evidence type="ECO:0008006" key="4">
    <source>
        <dbReference type="Google" id="ProtNLM"/>
    </source>
</evidence>
<dbReference type="Proteomes" id="UP000664132">
    <property type="component" value="Unassembled WGS sequence"/>
</dbReference>
<feature type="chain" id="PRO_5034463218" description="Ecp2 effector protein domain-containing protein" evidence="1">
    <location>
        <begin position="16"/>
        <end position="187"/>
    </location>
</feature>
<evidence type="ECO:0000256" key="1">
    <source>
        <dbReference type="SAM" id="SignalP"/>
    </source>
</evidence>
<keyword evidence="1" id="KW-0732">Signal</keyword>
<comment type="caution">
    <text evidence="2">The sequence shown here is derived from an EMBL/GenBank/DDBJ whole genome shotgun (WGS) entry which is preliminary data.</text>
</comment>
<proteinExistence type="predicted"/>
<dbReference type="AlphaFoldDB" id="A0A8H7T2N3"/>